<reference evidence="2" key="1">
    <citation type="journal article" date="2023" name="Mol. Phylogenet. Evol.">
        <title>Genome-scale phylogeny and comparative genomics of the fungal order Sordariales.</title>
        <authorList>
            <person name="Hensen N."/>
            <person name="Bonometti L."/>
            <person name="Westerberg I."/>
            <person name="Brannstrom I.O."/>
            <person name="Guillou S."/>
            <person name="Cros-Aarteil S."/>
            <person name="Calhoun S."/>
            <person name="Haridas S."/>
            <person name="Kuo A."/>
            <person name="Mondo S."/>
            <person name="Pangilinan J."/>
            <person name="Riley R."/>
            <person name="LaButti K."/>
            <person name="Andreopoulos B."/>
            <person name="Lipzen A."/>
            <person name="Chen C."/>
            <person name="Yan M."/>
            <person name="Daum C."/>
            <person name="Ng V."/>
            <person name="Clum A."/>
            <person name="Steindorff A."/>
            <person name="Ohm R.A."/>
            <person name="Martin F."/>
            <person name="Silar P."/>
            <person name="Natvig D.O."/>
            <person name="Lalanne C."/>
            <person name="Gautier V."/>
            <person name="Ament-Velasquez S.L."/>
            <person name="Kruys A."/>
            <person name="Hutchinson M.I."/>
            <person name="Powell A.J."/>
            <person name="Barry K."/>
            <person name="Miller A.N."/>
            <person name="Grigoriev I.V."/>
            <person name="Debuchy R."/>
            <person name="Gladieux P."/>
            <person name="Hiltunen Thoren M."/>
            <person name="Johannesson H."/>
        </authorList>
    </citation>
    <scope>NUCLEOTIDE SEQUENCE</scope>
    <source>
        <strain evidence="2">CBS 141.50</strain>
    </source>
</reference>
<sequence length="143" mass="15643">MGSVTSESGRMQRRDSAERCPSRRPRLLRATATEPSITTSTATPNAHATQSGRRATELLSRVAYVSGSSSDSVPRSASIISTRTPLYDSVDRHDELSSSPDSTADSFDDLHPHPFSGRYFSFPSFDLYEANQQDDDKAEAKSP</sequence>
<keyword evidence="3" id="KW-1185">Reference proteome</keyword>
<reference evidence="2" key="2">
    <citation type="submission" date="2023-05" db="EMBL/GenBank/DDBJ databases">
        <authorList>
            <consortium name="Lawrence Berkeley National Laboratory"/>
            <person name="Steindorff A."/>
            <person name="Hensen N."/>
            <person name="Bonometti L."/>
            <person name="Westerberg I."/>
            <person name="Brannstrom I.O."/>
            <person name="Guillou S."/>
            <person name="Cros-Aarteil S."/>
            <person name="Calhoun S."/>
            <person name="Haridas S."/>
            <person name="Kuo A."/>
            <person name="Mondo S."/>
            <person name="Pangilinan J."/>
            <person name="Riley R."/>
            <person name="Labutti K."/>
            <person name="Andreopoulos B."/>
            <person name="Lipzen A."/>
            <person name="Chen C."/>
            <person name="Yanf M."/>
            <person name="Daum C."/>
            <person name="Ng V."/>
            <person name="Clum A."/>
            <person name="Ohm R."/>
            <person name="Martin F."/>
            <person name="Silar P."/>
            <person name="Natvig D."/>
            <person name="Lalanne C."/>
            <person name="Gautier V."/>
            <person name="Ament-Velasquez S.L."/>
            <person name="Kruys A."/>
            <person name="Hutchinson M.I."/>
            <person name="Powell A.J."/>
            <person name="Barry K."/>
            <person name="Miller A.N."/>
            <person name="Grigoriev I.V."/>
            <person name="Debuchy R."/>
            <person name="Gladieux P."/>
            <person name="Thoren M.H."/>
            <person name="Johannesson H."/>
        </authorList>
    </citation>
    <scope>NUCLEOTIDE SEQUENCE</scope>
    <source>
        <strain evidence="2">CBS 141.50</strain>
    </source>
</reference>
<feature type="compositionally biased region" description="Polar residues" evidence="1">
    <location>
        <begin position="33"/>
        <end position="53"/>
    </location>
</feature>
<gene>
    <name evidence="2" type="ORF">C8A04DRAFT_37188</name>
</gene>
<comment type="caution">
    <text evidence="2">The sequence shown here is derived from an EMBL/GenBank/DDBJ whole genome shotgun (WGS) entry which is preliminary data.</text>
</comment>
<feature type="compositionally biased region" description="Low complexity" evidence="1">
    <location>
        <begin position="60"/>
        <end position="81"/>
    </location>
</feature>
<dbReference type="EMBL" id="MU853583">
    <property type="protein sequence ID" value="KAK4143766.1"/>
    <property type="molecule type" value="Genomic_DNA"/>
</dbReference>
<organism evidence="2 3">
    <name type="scientific">Dichotomopilus funicola</name>
    <dbReference type="NCBI Taxonomy" id="1934379"/>
    <lineage>
        <taxon>Eukaryota</taxon>
        <taxon>Fungi</taxon>
        <taxon>Dikarya</taxon>
        <taxon>Ascomycota</taxon>
        <taxon>Pezizomycotina</taxon>
        <taxon>Sordariomycetes</taxon>
        <taxon>Sordariomycetidae</taxon>
        <taxon>Sordariales</taxon>
        <taxon>Chaetomiaceae</taxon>
        <taxon>Dichotomopilus</taxon>
    </lineage>
</organism>
<feature type="region of interest" description="Disordered" evidence="1">
    <location>
        <begin position="1"/>
        <end position="110"/>
    </location>
</feature>
<name>A0AAN6ZNP3_9PEZI</name>
<dbReference type="GeneID" id="87820412"/>
<feature type="compositionally biased region" description="Basic and acidic residues" evidence="1">
    <location>
        <begin position="10"/>
        <end position="21"/>
    </location>
</feature>
<evidence type="ECO:0000313" key="2">
    <source>
        <dbReference type="EMBL" id="KAK4143766.1"/>
    </source>
</evidence>
<dbReference type="Proteomes" id="UP001302676">
    <property type="component" value="Unassembled WGS sequence"/>
</dbReference>
<dbReference type="AlphaFoldDB" id="A0AAN6ZNP3"/>
<protein>
    <submittedName>
        <fullName evidence="2">Uncharacterized protein</fullName>
    </submittedName>
</protein>
<evidence type="ECO:0000313" key="3">
    <source>
        <dbReference type="Proteomes" id="UP001302676"/>
    </source>
</evidence>
<proteinExistence type="predicted"/>
<evidence type="ECO:0000256" key="1">
    <source>
        <dbReference type="SAM" id="MobiDB-lite"/>
    </source>
</evidence>
<accession>A0AAN6ZNP3</accession>
<dbReference type="RefSeq" id="XP_062637137.1">
    <property type="nucleotide sequence ID" value="XM_062783799.1"/>
</dbReference>